<evidence type="ECO:0000256" key="11">
    <source>
        <dbReference type="SAM" id="SignalP"/>
    </source>
</evidence>
<feature type="region of interest" description="Disordered" evidence="10">
    <location>
        <begin position="94"/>
        <end position="119"/>
    </location>
</feature>
<comment type="subcellular location">
    <subcellularLocation>
        <location evidence="1">Secreted</location>
    </subcellularLocation>
</comment>
<dbReference type="InterPro" id="IPR043504">
    <property type="entry name" value="Peptidase_S1_PA_chymotrypsin"/>
</dbReference>
<dbReference type="Proteomes" id="UP001153620">
    <property type="component" value="Chromosome 3"/>
</dbReference>
<dbReference type="AlphaFoldDB" id="A0A9N9WUZ7"/>
<feature type="signal peptide" evidence="11">
    <location>
        <begin position="1"/>
        <end position="20"/>
    </location>
</feature>
<reference evidence="13" key="1">
    <citation type="submission" date="2022-01" db="EMBL/GenBank/DDBJ databases">
        <authorList>
            <person name="King R."/>
        </authorList>
    </citation>
    <scope>NUCLEOTIDE SEQUENCE</scope>
</reference>
<keyword evidence="9" id="KW-0378">Hydrolase</keyword>
<name>A0A9N9WUZ7_9DIPT</name>
<dbReference type="GO" id="GO:0045087">
    <property type="term" value="P:innate immune response"/>
    <property type="evidence" value="ECO:0007669"/>
    <property type="project" value="UniProtKB-KW"/>
</dbReference>
<evidence type="ECO:0000256" key="8">
    <source>
        <dbReference type="ARBA" id="ARBA00024195"/>
    </source>
</evidence>
<evidence type="ECO:0000313" key="14">
    <source>
        <dbReference type="Proteomes" id="UP001153620"/>
    </source>
</evidence>
<evidence type="ECO:0000313" key="13">
    <source>
        <dbReference type="EMBL" id="CAG9806987.1"/>
    </source>
</evidence>
<dbReference type="SMART" id="SM00020">
    <property type="entry name" value="Tryp_SPc"/>
    <property type="match status" value="1"/>
</dbReference>
<gene>
    <name evidence="13" type="ORF">CHIRRI_LOCUS9839</name>
</gene>
<evidence type="ECO:0000259" key="12">
    <source>
        <dbReference type="PROSITE" id="PS50240"/>
    </source>
</evidence>
<dbReference type="PROSITE" id="PS00134">
    <property type="entry name" value="TRYPSIN_HIS"/>
    <property type="match status" value="1"/>
</dbReference>
<evidence type="ECO:0000256" key="9">
    <source>
        <dbReference type="RuleBase" id="RU363034"/>
    </source>
</evidence>
<dbReference type="OrthoDB" id="9028152at2759"/>
<dbReference type="PROSITE" id="PS50240">
    <property type="entry name" value="TRYPSIN_DOM"/>
    <property type="match status" value="1"/>
</dbReference>
<keyword evidence="14" id="KW-1185">Reference proteome</keyword>
<dbReference type="CDD" id="cd00190">
    <property type="entry name" value="Tryp_SPc"/>
    <property type="match status" value="1"/>
</dbReference>
<evidence type="ECO:0000256" key="6">
    <source>
        <dbReference type="ARBA" id="ARBA00023157"/>
    </source>
</evidence>
<dbReference type="InterPro" id="IPR001314">
    <property type="entry name" value="Peptidase_S1A"/>
</dbReference>
<evidence type="ECO:0000256" key="4">
    <source>
        <dbReference type="ARBA" id="ARBA00022729"/>
    </source>
</evidence>
<dbReference type="InterPro" id="IPR001254">
    <property type="entry name" value="Trypsin_dom"/>
</dbReference>
<protein>
    <recommendedName>
        <fullName evidence="12">Peptidase S1 domain-containing protein</fullName>
    </recommendedName>
</protein>
<keyword evidence="2" id="KW-0964">Secreted</keyword>
<keyword evidence="6" id="KW-1015">Disulfide bond</keyword>
<comment type="similarity">
    <text evidence="8">Belongs to the peptidase S1 family. CLIP subfamily.</text>
</comment>
<dbReference type="EMBL" id="OU895879">
    <property type="protein sequence ID" value="CAG9806987.1"/>
    <property type="molecule type" value="Genomic_DNA"/>
</dbReference>
<dbReference type="InterPro" id="IPR009003">
    <property type="entry name" value="Peptidase_S1_PA"/>
</dbReference>
<dbReference type="PANTHER" id="PTHR24258:SF144">
    <property type="entry name" value="GH14088P"/>
    <property type="match status" value="1"/>
</dbReference>
<evidence type="ECO:0000256" key="10">
    <source>
        <dbReference type="SAM" id="MobiDB-lite"/>
    </source>
</evidence>
<proteinExistence type="inferred from homology"/>
<feature type="chain" id="PRO_5040266449" description="Peptidase S1 domain-containing protein" evidence="11">
    <location>
        <begin position="21"/>
        <end position="397"/>
    </location>
</feature>
<sequence>MNPAILFLVIFSTLSLYTKAQRSYPACGDQEECTVHTACDEFKKLTVKGFLTKDERKYFSSKLCKNINHIYHVCCARKMDETRTTVLSLTTESTLQTEPSLQTEPTLQTEHTQPTIPRSKLPTAPNCGFHIDNRIVGGVETSIEDYPWIAKILYLKSNNKTGSHCGGSLINERYVLSAAHCERRIPPSWKLTAVRLGDWDTRTNPDCQKFNNEELCNDPYVDVDVIEIIVHPEYIPLSPSQPNDIMMLKLKDTVEFSKWIKPICLPHDPSVGGIDFTKLSLEVAGFGKTDNATSSNVKMRLDVDGVDQERCTGYYGPKSVSITSYQICAGGVEGRDSCNGDSGGPLMRSGSFPNTIYPHFLLVGIVSFGPKKCGTKDAPGVYTRVSEYIDWINSNIN</sequence>
<dbReference type="SUPFAM" id="SSF50494">
    <property type="entry name" value="Trypsin-like serine proteases"/>
    <property type="match status" value="1"/>
</dbReference>
<keyword evidence="4 11" id="KW-0732">Signal</keyword>
<dbReference type="PRINTS" id="PR00722">
    <property type="entry name" value="CHYMOTRYPSIN"/>
</dbReference>
<dbReference type="PROSITE" id="PS00135">
    <property type="entry name" value="TRYPSIN_SER"/>
    <property type="match status" value="1"/>
</dbReference>
<dbReference type="Gene3D" id="2.40.10.10">
    <property type="entry name" value="Trypsin-like serine proteases"/>
    <property type="match status" value="2"/>
</dbReference>
<keyword evidence="3" id="KW-0399">Innate immunity</keyword>
<dbReference type="GO" id="GO:0006508">
    <property type="term" value="P:proteolysis"/>
    <property type="evidence" value="ECO:0007669"/>
    <property type="project" value="UniProtKB-KW"/>
</dbReference>
<feature type="domain" description="Peptidase S1" evidence="12">
    <location>
        <begin position="135"/>
        <end position="397"/>
    </location>
</feature>
<evidence type="ECO:0000256" key="3">
    <source>
        <dbReference type="ARBA" id="ARBA00022588"/>
    </source>
</evidence>
<accession>A0A9N9WUZ7</accession>
<keyword evidence="5" id="KW-0391">Immunity</keyword>
<keyword evidence="7" id="KW-0325">Glycoprotein</keyword>
<dbReference type="GO" id="GO:0005576">
    <property type="term" value="C:extracellular region"/>
    <property type="evidence" value="ECO:0007669"/>
    <property type="project" value="UniProtKB-SubCell"/>
</dbReference>
<evidence type="ECO:0000256" key="2">
    <source>
        <dbReference type="ARBA" id="ARBA00022525"/>
    </source>
</evidence>
<dbReference type="Pfam" id="PF00089">
    <property type="entry name" value="Trypsin"/>
    <property type="match status" value="1"/>
</dbReference>
<dbReference type="PANTHER" id="PTHR24258">
    <property type="entry name" value="SERINE PROTEASE-RELATED"/>
    <property type="match status" value="1"/>
</dbReference>
<keyword evidence="9" id="KW-0645">Protease</keyword>
<dbReference type="InterPro" id="IPR033116">
    <property type="entry name" value="TRYPSIN_SER"/>
</dbReference>
<dbReference type="GO" id="GO:0004252">
    <property type="term" value="F:serine-type endopeptidase activity"/>
    <property type="evidence" value="ECO:0007669"/>
    <property type="project" value="InterPro"/>
</dbReference>
<dbReference type="InterPro" id="IPR018114">
    <property type="entry name" value="TRYPSIN_HIS"/>
</dbReference>
<reference evidence="13" key="2">
    <citation type="submission" date="2022-10" db="EMBL/GenBank/DDBJ databases">
        <authorList>
            <consortium name="ENA_rothamsted_submissions"/>
            <consortium name="culmorum"/>
            <person name="King R."/>
        </authorList>
    </citation>
    <scope>NUCLEOTIDE SEQUENCE</scope>
</reference>
<evidence type="ECO:0000256" key="1">
    <source>
        <dbReference type="ARBA" id="ARBA00004613"/>
    </source>
</evidence>
<feature type="compositionally biased region" description="Polar residues" evidence="10">
    <location>
        <begin position="102"/>
        <end position="116"/>
    </location>
</feature>
<organism evidence="13 14">
    <name type="scientific">Chironomus riparius</name>
    <dbReference type="NCBI Taxonomy" id="315576"/>
    <lineage>
        <taxon>Eukaryota</taxon>
        <taxon>Metazoa</taxon>
        <taxon>Ecdysozoa</taxon>
        <taxon>Arthropoda</taxon>
        <taxon>Hexapoda</taxon>
        <taxon>Insecta</taxon>
        <taxon>Pterygota</taxon>
        <taxon>Neoptera</taxon>
        <taxon>Endopterygota</taxon>
        <taxon>Diptera</taxon>
        <taxon>Nematocera</taxon>
        <taxon>Chironomoidea</taxon>
        <taxon>Chironomidae</taxon>
        <taxon>Chironominae</taxon>
        <taxon>Chironomus</taxon>
    </lineage>
</organism>
<evidence type="ECO:0000256" key="7">
    <source>
        <dbReference type="ARBA" id="ARBA00023180"/>
    </source>
</evidence>
<keyword evidence="9" id="KW-0720">Serine protease</keyword>
<dbReference type="FunFam" id="2.40.10.10:FF:000028">
    <property type="entry name" value="Serine protease easter"/>
    <property type="match status" value="1"/>
</dbReference>
<evidence type="ECO:0000256" key="5">
    <source>
        <dbReference type="ARBA" id="ARBA00022859"/>
    </source>
</evidence>